<keyword evidence="11" id="KW-1185">Reference proteome</keyword>
<feature type="transmembrane region" description="Helical" evidence="7">
    <location>
        <begin position="401"/>
        <end position="421"/>
    </location>
</feature>
<feature type="domain" description="RNA polymerase sigma factor 70 region 4 type 2" evidence="9">
    <location>
        <begin position="133"/>
        <end position="184"/>
    </location>
</feature>
<organism evidence="10 11">
    <name type="scientific">Marinagarivorans cellulosilyticus</name>
    <dbReference type="NCBI Taxonomy" id="2721545"/>
    <lineage>
        <taxon>Bacteria</taxon>
        <taxon>Pseudomonadati</taxon>
        <taxon>Pseudomonadota</taxon>
        <taxon>Gammaproteobacteria</taxon>
        <taxon>Cellvibrionales</taxon>
        <taxon>Cellvibrionaceae</taxon>
        <taxon>Marinagarivorans</taxon>
    </lineage>
</organism>
<dbReference type="PANTHER" id="PTHR43133:SF51">
    <property type="entry name" value="RNA POLYMERASE SIGMA FACTOR"/>
    <property type="match status" value="1"/>
</dbReference>
<dbReference type="Pfam" id="PF08281">
    <property type="entry name" value="Sigma70_r4_2"/>
    <property type="match status" value="1"/>
</dbReference>
<dbReference type="SUPFAM" id="SSF88946">
    <property type="entry name" value="Sigma2 domain of RNA polymerase sigma factors"/>
    <property type="match status" value="1"/>
</dbReference>
<dbReference type="InterPro" id="IPR013249">
    <property type="entry name" value="RNA_pol_sigma70_r4_t2"/>
</dbReference>
<dbReference type="InterPro" id="IPR039425">
    <property type="entry name" value="RNA_pol_sigma-70-like"/>
</dbReference>
<dbReference type="Pfam" id="PF04542">
    <property type="entry name" value="Sigma70_r2"/>
    <property type="match status" value="1"/>
</dbReference>
<dbReference type="PANTHER" id="PTHR43133">
    <property type="entry name" value="RNA POLYMERASE ECF-TYPE SIGMA FACTO"/>
    <property type="match status" value="1"/>
</dbReference>
<dbReference type="KEGG" id="marq:MARGE09_P4073"/>
<feature type="transmembrane region" description="Helical" evidence="7">
    <location>
        <begin position="307"/>
        <end position="332"/>
    </location>
</feature>
<evidence type="ECO:0000256" key="7">
    <source>
        <dbReference type="SAM" id="Phobius"/>
    </source>
</evidence>
<dbReference type="RefSeq" id="WP_236985171.1">
    <property type="nucleotide sequence ID" value="NZ_AP023086.1"/>
</dbReference>
<sequence length="536" mass="58046">MSFFTRKKQQNSSDASLVLASLGGDRDAFCIIVARYQSLLCSVAYSSVGDVKHSEDIAQETFVEAWKKLETLQDPEKLKSWLCGILRFKVSRYRRKAASQPIEGAEDITEGEDHEAGQIGLEESAIREQEQALLWQTLEQIPANYREPLVLFYREHHSVAHVASALDLSEEVVKQRLSRGRKLLEKAMVTFVEDTLAKSAPSLAFTTSVIAAINLASPPVQAATLGAGAAKAGSLLKWTGLVTLLAAFSGVISAFFGVRAGLAQSRTQRERRSVIVLTSLFFIFAIIFVAGMFGFKHLAAQHIVSPTLLAVISQLWVLGFVFSYLWLTMYLLQKTRNLRAQERIFNPDAFTHPADSPSAKQREFKSNASLFGVPLFHFRFGTPEKNDGPVVGWVAGGDRAYGLLFAWGGIAVAPISVGIVAVGGLSIGAVGIGVLGIGTVGIGFVGFGAAALGYKAYASMSAMGWESAFSGGFSIAKDAAIGSYAFAQQVNNEQAADIVQLALFGQGYLWLLGTIAALVIVPAAWHSREVRRRMKR</sequence>
<accession>A0AAN2BMA2</accession>
<keyword evidence="5 6" id="KW-0804">Transcription</keyword>
<keyword evidence="2 6" id="KW-0805">Transcription regulation</keyword>
<dbReference type="InterPro" id="IPR000838">
    <property type="entry name" value="RNA_pol_sigma70_ECF_CS"/>
</dbReference>
<dbReference type="InterPro" id="IPR007627">
    <property type="entry name" value="RNA_pol_sigma70_r2"/>
</dbReference>
<dbReference type="GO" id="GO:0016987">
    <property type="term" value="F:sigma factor activity"/>
    <property type="evidence" value="ECO:0007669"/>
    <property type="project" value="UniProtKB-KW"/>
</dbReference>
<evidence type="ECO:0000256" key="4">
    <source>
        <dbReference type="ARBA" id="ARBA00023125"/>
    </source>
</evidence>
<dbReference type="Gene3D" id="1.10.1740.10">
    <property type="match status" value="1"/>
</dbReference>
<dbReference type="CDD" id="cd06171">
    <property type="entry name" value="Sigma70_r4"/>
    <property type="match status" value="1"/>
</dbReference>
<evidence type="ECO:0000256" key="5">
    <source>
        <dbReference type="ARBA" id="ARBA00023163"/>
    </source>
</evidence>
<evidence type="ECO:0000256" key="2">
    <source>
        <dbReference type="ARBA" id="ARBA00023015"/>
    </source>
</evidence>
<evidence type="ECO:0000313" key="10">
    <source>
        <dbReference type="EMBL" id="BCD99871.1"/>
    </source>
</evidence>
<feature type="transmembrane region" description="Helical" evidence="7">
    <location>
        <begin position="507"/>
        <end position="526"/>
    </location>
</feature>
<keyword evidence="3 6" id="KW-0731">Sigma factor</keyword>
<reference evidence="10 11" key="1">
    <citation type="journal article" date="2022" name="IScience">
        <title>An ultrasensitive nanofiber-based assay for enzymatic hydrolysis and deep-sea microbial degradation of cellulose.</title>
        <authorList>
            <person name="Tsudome M."/>
            <person name="Tachioka M."/>
            <person name="Miyazaki M."/>
            <person name="Uchimura K."/>
            <person name="Tsuda M."/>
            <person name="Takaki Y."/>
            <person name="Deguchi S."/>
        </authorList>
    </citation>
    <scope>NUCLEOTIDE SEQUENCE [LARGE SCALE GENOMIC DNA]</scope>
    <source>
        <strain evidence="10 11">GE09</strain>
    </source>
</reference>
<dbReference type="EMBL" id="AP023086">
    <property type="protein sequence ID" value="BCD99871.1"/>
    <property type="molecule type" value="Genomic_DNA"/>
</dbReference>
<dbReference type="InterPro" id="IPR013325">
    <property type="entry name" value="RNA_pol_sigma_r2"/>
</dbReference>
<dbReference type="Gene3D" id="1.10.10.10">
    <property type="entry name" value="Winged helix-like DNA-binding domain superfamily/Winged helix DNA-binding domain"/>
    <property type="match status" value="1"/>
</dbReference>
<dbReference type="InterPro" id="IPR036388">
    <property type="entry name" value="WH-like_DNA-bd_sf"/>
</dbReference>
<feature type="transmembrane region" description="Helical" evidence="7">
    <location>
        <begin position="274"/>
        <end position="295"/>
    </location>
</feature>
<dbReference type="NCBIfam" id="TIGR02937">
    <property type="entry name" value="sigma70-ECF"/>
    <property type="match status" value="1"/>
</dbReference>
<dbReference type="GO" id="GO:0003677">
    <property type="term" value="F:DNA binding"/>
    <property type="evidence" value="ECO:0007669"/>
    <property type="project" value="UniProtKB-KW"/>
</dbReference>
<evidence type="ECO:0000256" key="6">
    <source>
        <dbReference type="RuleBase" id="RU000716"/>
    </source>
</evidence>
<feature type="transmembrane region" description="Helical" evidence="7">
    <location>
        <begin position="464"/>
        <end position="487"/>
    </location>
</feature>
<name>A0AAN2BMA2_9GAMM</name>
<evidence type="ECO:0000256" key="1">
    <source>
        <dbReference type="ARBA" id="ARBA00010641"/>
    </source>
</evidence>
<keyword evidence="7" id="KW-0812">Transmembrane</keyword>
<dbReference type="SUPFAM" id="SSF88659">
    <property type="entry name" value="Sigma3 and sigma4 domains of RNA polymerase sigma factors"/>
    <property type="match status" value="1"/>
</dbReference>
<feature type="transmembrane region" description="Helical" evidence="7">
    <location>
        <begin position="238"/>
        <end position="262"/>
    </location>
</feature>
<dbReference type="PROSITE" id="PS01063">
    <property type="entry name" value="SIGMA70_ECF"/>
    <property type="match status" value="1"/>
</dbReference>
<proteinExistence type="inferred from homology"/>
<evidence type="ECO:0000313" key="11">
    <source>
        <dbReference type="Proteomes" id="UP001320119"/>
    </source>
</evidence>
<gene>
    <name evidence="10" type="ORF">MARGE09_P4073</name>
</gene>
<evidence type="ECO:0000256" key="3">
    <source>
        <dbReference type="ARBA" id="ARBA00023082"/>
    </source>
</evidence>
<dbReference type="InterPro" id="IPR013324">
    <property type="entry name" value="RNA_pol_sigma_r3/r4-like"/>
</dbReference>
<dbReference type="AlphaFoldDB" id="A0AAN2BMA2"/>
<evidence type="ECO:0000259" key="9">
    <source>
        <dbReference type="Pfam" id="PF08281"/>
    </source>
</evidence>
<protein>
    <recommendedName>
        <fullName evidence="6">RNA polymerase sigma factor</fullName>
    </recommendedName>
</protein>
<dbReference type="InterPro" id="IPR014284">
    <property type="entry name" value="RNA_pol_sigma-70_dom"/>
</dbReference>
<evidence type="ECO:0000259" key="8">
    <source>
        <dbReference type="Pfam" id="PF04542"/>
    </source>
</evidence>
<keyword evidence="7" id="KW-1133">Transmembrane helix</keyword>
<comment type="similarity">
    <text evidence="1 6">Belongs to the sigma-70 factor family. ECF subfamily.</text>
</comment>
<feature type="transmembrane region" description="Helical" evidence="7">
    <location>
        <begin position="427"/>
        <end position="452"/>
    </location>
</feature>
<dbReference type="GO" id="GO:0006352">
    <property type="term" value="P:DNA-templated transcription initiation"/>
    <property type="evidence" value="ECO:0007669"/>
    <property type="project" value="InterPro"/>
</dbReference>
<feature type="domain" description="RNA polymerase sigma-70 region 2" evidence="8">
    <location>
        <begin position="33"/>
        <end position="98"/>
    </location>
</feature>
<keyword evidence="7" id="KW-0472">Membrane</keyword>
<dbReference type="Proteomes" id="UP001320119">
    <property type="component" value="Chromosome"/>
</dbReference>
<keyword evidence="4 6" id="KW-0238">DNA-binding</keyword>